<comment type="function">
    <text evidence="4">Involved in 20S proteasome assembly.</text>
</comment>
<dbReference type="AlphaFoldDB" id="A0A4P6XMC8"/>
<keyword evidence="5" id="KW-0647">Proteasome</keyword>
<dbReference type="GO" id="GO:0000502">
    <property type="term" value="C:proteasome complex"/>
    <property type="evidence" value="ECO:0007669"/>
    <property type="project" value="UniProtKB-KW"/>
</dbReference>
<keyword evidence="6" id="KW-1185">Reference proteome</keyword>
<gene>
    <name evidence="5" type="primary">MPUL0B01330</name>
    <name evidence="5" type="ORF">METSCH_B01330</name>
</gene>
<comment type="similarity">
    <text evidence="3 4">Belongs to the PSMG2 family.</text>
</comment>
<dbReference type="PIRSF" id="PIRSF010044">
    <property type="entry name" value="UCP010044"/>
    <property type="match status" value="1"/>
</dbReference>
<evidence type="ECO:0000256" key="3">
    <source>
        <dbReference type="ARBA" id="ARBA00025745"/>
    </source>
</evidence>
<dbReference type="Pfam" id="PF09754">
    <property type="entry name" value="PAC2"/>
    <property type="match status" value="1"/>
</dbReference>
<organism evidence="5 6">
    <name type="scientific">Metschnikowia aff. pulcherrima</name>
    <dbReference type="NCBI Taxonomy" id="2163413"/>
    <lineage>
        <taxon>Eukaryota</taxon>
        <taxon>Fungi</taxon>
        <taxon>Dikarya</taxon>
        <taxon>Ascomycota</taxon>
        <taxon>Saccharomycotina</taxon>
        <taxon>Pichiomycetes</taxon>
        <taxon>Metschnikowiaceae</taxon>
        <taxon>Metschnikowia</taxon>
    </lineage>
</organism>
<evidence type="ECO:0000256" key="4">
    <source>
        <dbReference type="PIRNR" id="PIRNR010044"/>
    </source>
</evidence>
<sequence length="247" mass="26997">MEFQPGFSTSTLQDTTLLIPSVSIANIPQLALDLLLHSLDFEKVATLSDEYLYPFISPVDHSDKALTPRGVSFGLEVFLCKGKRITLVQQRTPLMPGFAERHVSEVMVPFVEASQFKNIVIMHLLDAGLAQGGFPGDVLVFTPEDVLTESLGSLEISKASTQPSIVASRDLSPYAGMLVDKLSKLSALSLMVIYAYEGDNLYDAQVMGRKVAEMLLLDIIDWQTPVSWSGVYGDKSVPSAMEEGMYG</sequence>
<dbReference type="GO" id="GO:0005634">
    <property type="term" value="C:nucleus"/>
    <property type="evidence" value="ECO:0007669"/>
    <property type="project" value="TreeGrafter"/>
</dbReference>
<accession>A0A4P6XMC8</accession>
<evidence type="ECO:0000313" key="5">
    <source>
        <dbReference type="EMBL" id="QBM86941.1"/>
    </source>
</evidence>
<evidence type="ECO:0000256" key="1">
    <source>
        <dbReference type="ARBA" id="ARBA00019186"/>
    </source>
</evidence>
<keyword evidence="2 4" id="KW-0143">Chaperone</keyword>
<dbReference type="InterPro" id="IPR038389">
    <property type="entry name" value="PSMG2_sf"/>
</dbReference>
<dbReference type="InterPro" id="IPR019151">
    <property type="entry name" value="Proteasome_assmbl_chaperone_2"/>
</dbReference>
<dbReference type="PANTHER" id="PTHR12970">
    <property type="entry name" value="PROTEASOME ASSEMBLY CHAPERONE 2"/>
    <property type="match status" value="1"/>
</dbReference>
<name>A0A4P6XMC8_9ASCO</name>
<evidence type="ECO:0000256" key="2">
    <source>
        <dbReference type="ARBA" id="ARBA00023186"/>
    </source>
</evidence>
<proteinExistence type="inferred from homology"/>
<dbReference type="InterPro" id="IPR016562">
    <property type="entry name" value="Proteasome_assmbl_chp_2_euk"/>
</dbReference>
<protein>
    <recommendedName>
        <fullName evidence="1 4">Proteasome assembly chaperone 2</fullName>
    </recommendedName>
</protein>
<reference evidence="6" key="1">
    <citation type="submission" date="2019-03" db="EMBL/GenBank/DDBJ databases">
        <title>Snf2 controls pulcherriminic acid biosynthesis and connects pigmentation and antifungal activity of the yeast Metschnikowia pulcherrima.</title>
        <authorList>
            <person name="Gore-Lloyd D."/>
            <person name="Sumann I."/>
            <person name="Brachmann A.O."/>
            <person name="Schneeberger K."/>
            <person name="Ortiz-Merino R.A."/>
            <person name="Moreno-Beltran M."/>
            <person name="Schlaefli M."/>
            <person name="Kirner P."/>
            <person name="Santos Kron A."/>
            <person name="Wolfe K.H."/>
            <person name="Piel J."/>
            <person name="Ahrens C.H."/>
            <person name="Henk D."/>
            <person name="Freimoser F.M."/>
        </authorList>
    </citation>
    <scope>NUCLEOTIDE SEQUENCE [LARGE SCALE GENOMIC DNA]</scope>
    <source>
        <strain evidence="6">APC 1.2</strain>
    </source>
</reference>
<dbReference type="GO" id="GO:0043248">
    <property type="term" value="P:proteasome assembly"/>
    <property type="evidence" value="ECO:0007669"/>
    <property type="project" value="TreeGrafter"/>
</dbReference>
<dbReference type="Gene3D" id="3.40.50.10900">
    <property type="entry name" value="PAC-like subunit"/>
    <property type="match status" value="1"/>
</dbReference>
<comment type="subunit">
    <text evidence="4">Component of the 20S proteasome chaperone.</text>
</comment>
<evidence type="ECO:0000313" key="6">
    <source>
        <dbReference type="Proteomes" id="UP000292447"/>
    </source>
</evidence>
<dbReference type="STRING" id="2163413.A0A4P6XMC8"/>
<dbReference type="Proteomes" id="UP000292447">
    <property type="component" value="Chromosome II"/>
</dbReference>
<dbReference type="PANTHER" id="PTHR12970:SF1">
    <property type="entry name" value="PROTEASOME ASSEMBLY CHAPERONE 2"/>
    <property type="match status" value="1"/>
</dbReference>
<dbReference type="EMBL" id="CP034457">
    <property type="protein sequence ID" value="QBM86941.1"/>
    <property type="molecule type" value="Genomic_DNA"/>
</dbReference>
<dbReference type="GO" id="GO:0005829">
    <property type="term" value="C:cytosol"/>
    <property type="evidence" value="ECO:0007669"/>
    <property type="project" value="TreeGrafter"/>
</dbReference>